<reference evidence="1" key="1">
    <citation type="submission" date="2020-11" db="EMBL/GenBank/DDBJ databases">
        <authorList>
            <consortium name="DOE Joint Genome Institute"/>
            <person name="Ahrendt S."/>
            <person name="Riley R."/>
            <person name="Andreopoulos W."/>
            <person name="Labutti K."/>
            <person name="Pangilinan J."/>
            <person name="Ruiz-Duenas F.J."/>
            <person name="Barrasa J.M."/>
            <person name="Sanchez-Garcia M."/>
            <person name="Camarero S."/>
            <person name="Miyauchi S."/>
            <person name="Serrano A."/>
            <person name="Linde D."/>
            <person name="Babiker R."/>
            <person name="Drula E."/>
            <person name="Ayuso-Fernandez I."/>
            <person name="Pacheco R."/>
            <person name="Padilla G."/>
            <person name="Ferreira P."/>
            <person name="Barriuso J."/>
            <person name="Kellner H."/>
            <person name="Castanera R."/>
            <person name="Alfaro M."/>
            <person name="Ramirez L."/>
            <person name="Pisabarro A.G."/>
            <person name="Kuo A."/>
            <person name="Tritt A."/>
            <person name="Lipzen A."/>
            <person name="He G."/>
            <person name="Yan M."/>
            <person name="Ng V."/>
            <person name="Cullen D."/>
            <person name="Martin F."/>
            <person name="Rosso M.-N."/>
            <person name="Henrissat B."/>
            <person name="Hibbett D."/>
            <person name="Martinez A.T."/>
            <person name="Grigoriev I.V."/>
        </authorList>
    </citation>
    <scope>NUCLEOTIDE SEQUENCE</scope>
    <source>
        <strain evidence="1">CBS 506.95</strain>
    </source>
</reference>
<organism evidence="1 2">
    <name type="scientific">Crepidotus variabilis</name>
    <dbReference type="NCBI Taxonomy" id="179855"/>
    <lineage>
        <taxon>Eukaryota</taxon>
        <taxon>Fungi</taxon>
        <taxon>Dikarya</taxon>
        <taxon>Basidiomycota</taxon>
        <taxon>Agaricomycotina</taxon>
        <taxon>Agaricomycetes</taxon>
        <taxon>Agaricomycetidae</taxon>
        <taxon>Agaricales</taxon>
        <taxon>Agaricineae</taxon>
        <taxon>Crepidotaceae</taxon>
        <taxon>Crepidotus</taxon>
    </lineage>
</organism>
<protein>
    <submittedName>
        <fullName evidence="1">Uncharacterized protein</fullName>
    </submittedName>
</protein>
<accession>A0A9P6EKL5</accession>
<name>A0A9P6EKL5_9AGAR</name>
<dbReference type="EMBL" id="MU157838">
    <property type="protein sequence ID" value="KAF9530820.1"/>
    <property type="molecule type" value="Genomic_DNA"/>
</dbReference>
<comment type="caution">
    <text evidence="1">The sequence shown here is derived from an EMBL/GenBank/DDBJ whole genome shotgun (WGS) entry which is preliminary data.</text>
</comment>
<dbReference type="Proteomes" id="UP000807306">
    <property type="component" value="Unassembled WGS sequence"/>
</dbReference>
<sequence length="85" mass="9723">MERCREELWAVQVDLGDDYLRIALTLSSGDFPKRALLASGNRTLMFKENMRVESRALLSSSFTTRRIPSAGTRIFTQNTHPYATR</sequence>
<evidence type="ECO:0000313" key="1">
    <source>
        <dbReference type="EMBL" id="KAF9530820.1"/>
    </source>
</evidence>
<gene>
    <name evidence="1" type="ORF">CPB83DRAFT_161640</name>
</gene>
<proteinExistence type="predicted"/>
<evidence type="ECO:0000313" key="2">
    <source>
        <dbReference type="Proteomes" id="UP000807306"/>
    </source>
</evidence>
<dbReference type="AlphaFoldDB" id="A0A9P6EKL5"/>
<keyword evidence="2" id="KW-1185">Reference proteome</keyword>